<dbReference type="InterPro" id="IPR023635">
    <property type="entry name" value="Peptide_deformylase"/>
</dbReference>
<keyword evidence="2" id="KW-0648">Protein biosynthesis</keyword>
<dbReference type="AlphaFoldDB" id="A0A2H0UQI8"/>
<dbReference type="GO" id="GO:0006412">
    <property type="term" value="P:translation"/>
    <property type="evidence" value="ECO:0007669"/>
    <property type="project" value="UniProtKB-UniRule"/>
</dbReference>
<dbReference type="HAMAP" id="MF_00163">
    <property type="entry name" value="Pep_deformylase"/>
    <property type="match status" value="1"/>
</dbReference>
<feature type="active site" evidence="2">
    <location>
        <position position="138"/>
    </location>
</feature>
<keyword evidence="2" id="KW-0479">Metal-binding</keyword>
<dbReference type="Proteomes" id="UP000229615">
    <property type="component" value="Unassembled WGS sequence"/>
</dbReference>
<proteinExistence type="inferred from homology"/>
<comment type="catalytic activity">
    <reaction evidence="2">
        <text>N-terminal N-formyl-L-methionyl-[peptide] + H2O = N-terminal L-methionyl-[peptide] + formate</text>
        <dbReference type="Rhea" id="RHEA:24420"/>
        <dbReference type="Rhea" id="RHEA-COMP:10639"/>
        <dbReference type="Rhea" id="RHEA-COMP:10640"/>
        <dbReference type="ChEBI" id="CHEBI:15377"/>
        <dbReference type="ChEBI" id="CHEBI:15740"/>
        <dbReference type="ChEBI" id="CHEBI:49298"/>
        <dbReference type="ChEBI" id="CHEBI:64731"/>
        <dbReference type="EC" id="3.5.1.88"/>
    </reaction>
</comment>
<gene>
    <name evidence="2 3" type="primary">def</name>
    <name evidence="3" type="ORF">COU09_01020</name>
</gene>
<reference evidence="4" key="1">
    <citation type="submission" date="2017-09" db="EMBL/GenBank/DDBJ databases">
        <title>Depth-based differentiation of microbial function through sediment-hosted aquifers and enrichment of novel symbionts in the deep terrestrial subsurface.</title>
        <authorList>
            <person name="Probst A.J."/>
            <person name="Ladd B."/>
            <person name="Jarett J.K."/>
            <person name="Geller-Mcgrath D.E."/>
            <person name="Sieber C.M.K."/>
            <person name="Emerson J.B."/>
            <person name="Anantharaman K."/>
            <person name="Thomas B.C."/>
            <person name="Malmstrom R."/>
            <person name="Stieglmeier M."/>
            <person name="Klingl A."/>
            <person name="Woyke T."/>
            <person name="Ryan C.M."/>
            <person name="Banfield J.F."/>
        </authorList>
    </citation>
    <scope>NUCLEOTIDE SEQUENCE [LARGE SCALE GENOMIC DNA]</scope>
</reference>
<keyword evidence="2" id="KW-0408">Iron</keyword>
<dbReference type="GO" id="GO:0046872">
    <property type="term" value="F:metal ion binding"/>
    <property type="evidence" value="ECO:0007669"/>
    <property type="project" value="UniProtKB-KW"/>
</dbReference>
<accession>A0A2H0UQI8</accession>
<comment type="function">
    <text evidence="2">Removes the formyl group from the N-terminal Met of newly synthesized proteins. Requires at least a dipeptide for an efficient rate of reaction. N-terminal L-methionine is a prerequisite for activity but the enzyme has broad specificity at other positions.</text>
</comment>
<dbReference type="EMBL" id="PFBB01000012">
    <property type="protein sequence ID" value="PIR88657.1"/>
    <property type="molecule type" value="Genomic_DNA"/>
</dbReference>
<protein>
    <recommendedName>
        <fullName evidence="2">Peptide deformylase</fullName>
        <shortName evidence="2">PDF</shortName>
        <ecNumber evidence="2">3.5.1.88</ecNumber>
    </recommendedName>
    <alternativeName>
        <fullName evidence="2">Polypeptide deformylase</fullName>
    </alternativeName>
</protein>
<dbReference type="GO" id="GO:0042586">
    <property type="term" value="F:peptide deformylase activity"/>
    <property type="evidence" value="ECO:0007669"/>
    <property type="project" value="UniProtKB-UniRule"/>
</dbReference>
<dbReference type="CDD" id="cd00487">
    <property type="entry name" value="Pep_deformylase"/>
    <property type="match status" value="1"/>
</dbReference>
<comment type="cofactor">
    <cofactor evidence="2">
        <name>Fe(2+)</name>
        <dbReference type="ChEBI" id="CHEBI:29033"/>
    </cofactor>
    <text evidence="2">Binds 1 Fe(2+) ion.</text>
</comment>
<evidence type="ECO:0000313" key="3">
    <source>
        <dbReference type="EMBL" id="PIR88657.1"/>
    </source>
</evidence>
<dbReference type="PRINTS" id="PR01576">
    <property type="entry name" value="PDEFORMYLASE"/>
</dbReference>
<dbReference type="Pfam" id="PF01327">
    <property type="entry name" value="Pep_deformylase"/>
    <property type="match status" value="1"/>
</dbReference>
<keyword evidence="2" id="KW-0378">Hydrolase</keyword>
<dbReference type="PIRSF" id="PIRSF004749">
    <property type="entry name" value="Pep_def"/>
    <property type="match status" value="1"/>
</dbReference>
<organism evidence="3 4">
    <name type="scientific">Candidatus Harrisonbacteria bacterium CG10_big_fil_rev_8_21_14_0_10_44_23</name>
    <dbReference type="NCBI Taxonomy" id="1974585"/>
    <lineage>
        <taxon>Bacteria</taxon>
        <taxon>Candidatus Harrisoniibacteriota</taxon>
    </lineage>
</organism>
<sequence length="161" mass="18482">MEERILKKEDKADDKFLHRKMAVFDFEKYSAKEIKVLISKMRKMMVEADGIGLAASQVGLDARVFVARDQDKFYAVFNPKITKTYGDPILLEEGCLSVPGYQGEVKRYEKILIEGQDERGKKLKMKAWGLLAHIFQHETDHLDGVLYVDKAINLTKIDSIK</sequence>
<name>A0A2H0UQI8_9BACT</name>
<feature type="binding site" evidence="2">
    <location>
        <position position="95"/>
    </location>
    <ligand>
        <name>Fe cation</name>
        <dbReference type="ChEBI" id="CHEBI:24875"/>
    </ligand>
</feature>
<dbReference type="PANTHER" id="PTHR10458">
    <property type="entry name" value="PEPTIDE DEFORMYLASE"/>
    <property type="match status" value="1"/>
</dbReference>
<comment type="caution">
    <text evidence="3">The sequence shown here is derived from an EMBL/GenBank/DDBJ whole genome shotgun (WGS) entry which is preliminary data.</text>
</comment>
<comment type="similarity">
    <text evidence="1 2">Belongs to the polypeptide deformylase family.</text>
</comment>
<feature type="binding site" evidence="2">
    <location>
        <position position="141"/>
    </location>
    <ligand>
        <name>Fe cation</name>
        <dbReference type="ChEBI" id="CHEBI:24875"/>
    </ligand>
</feature>
<dbReference type="NCBIfam" id="NF001159">
    <property type="entry name" value="PRK00150.1-3"/>
    <property type="match status" value="1"/>
</dbReference>
<evidence type="ECO:0000256" key="2">
    <source>
        <dbReference type="HAMAP-Rule" id="MF_00163"/>
    </source>
</evidence>
<evidence type="ECO:0000313" key="4">
    <source>
        <dbReference type="Proteomes" id="UP000229615"/>
    </source>
</evidence>
<dbReference type="EC" id="3.5.1.88" evidence="2"/>
<dbReference type="SUPFAM" id="SSF56420">
    <property type="entry name" value="Peptide deformylase"/>
    <property type="match status" value="1"/>
</dbReference>
<dbReference type="Gene3D" id="3.90.45.10">
    <property type="entry name" value="Peptide deformylase"/>
    <property type="match status" value="1"/>
</dbReference>
<evidence type="ECO:0000256" key="1">
    <source>
        <dbReference type="ARBA" id="ARBA00010759"/>
    </source>
</evidence>
<dbReference type="PANTHER" id="PTHR10458:SF22">
    <property type="entry name" value="PEPTIDE DEFORMYLASE"/>
    <property type="match status" value="1"/>
</dbReference>
<dbReference type="InterPro" id="IPR036821">
    <property type="entry name" value="Peptide_deformylase_sf"/>
</dbReference>
<feature type="binding site" evidence="2">
    <location>
        <position position="137"/>
    </location>
    <ligand>
        <name>Fe cation</name>
        <dbReference type="ChEBI" id="CHEBI:24875"/>
    </ligand>
</feature>
<dbReference type="NCBIfam" id="TIGR00079">
    <property type="entry name" value="pept_deformyl"/>
    <property type="match status" value="1"/>
</dbReference>